<dbReference type="AlphaFoldDB" id="A0AAI7ZFR1"/>
<evidence type="ECO:0000313" key="2">
    <source>
        <dbReference type="EMBL" id="AAM37097.1"/>
    </source>
</evidence>
<feature type="compositionally biased region" description="Low complexity" evidence="1">
    <location>
        <begin position="39"/>
        <end position="53"/>
    </location>
</feature>
<reference evidence="2 3" key="1">
    <citation type="journal article" date="2002" name="Nature">
        <title>Comparison of the genomes of two Xanthomonas pathogens with differing host specificities.</title>
        <authorList>
            <person name="da Silva A.C."/>
            <person name="Ferro J.A."/>
            <person name="Reinach F.C."/>
            <person name="Farah C.S."/>
            <person name="Furlan L.R."/>
            <person name="Quaggio R.B."/>
            <person name="Monteiro-Vitorello C.B."/>
            <person name="Van Sluys M.A."/>
            <person name="Almeida N.F."/>
            <person name="Alves L.M."/>
            <person name="do Amaral A.M."/>
            <person name="Bertolini M.C."/>
            <person name="Camargo L.E."/>
            <person name="Camarotte G."/>
            <person name="Cannavan F."/>
            <person name="Cardozo J."/>
            <person name="Chambergo F."/>
            <person name="Ciapina L.P."/>
            <person name="Cicarelli R.M."/>
            <person name="Coutinho L.L."/>
            <person name="Cursino-Santos J.R."/>
            <person name="El-Dorry H."/>
            <person name="Faria J.B."/>
            <person name="Ferreira A.J."/>
            <person name="Ferreira R.C."/>
            <person name="Ferro M.I."/>
            <person name="Formighieri E.F."/>
            <person name="Franco M.C."/>
            <person name="Greggio C.C."/>
            <person name="Gruber A."/>
            <person name="Katsuyama A.M."/>
            <person name="Kishi L.T."/>
            <person name="Leite R.P."/>
            <person name="Lemos E.G."/>
            <person name="Lemos M.V."/>
            <person name="Locali E.C."/>
            <person name="Machado M.A."/>
            <person name="Madeira A.M."/>
            <person name="Martinez-Rossi N.M."/>
            <person name="Martins E.C."/>
            <person name="Meidanis J."/>
            <person name="Menck C.F."/>
            <person name="Miyaki C.Y."/>
            <person name="Moon D.H."/>
            <person name="Moreira L.M."/>
            <person name="Novo M.T."/>
            <person name="Okura V.K."/>
            <person name="Oliveira M.C."/>
            <person name="Oliveira V.R."/>
            <person name="Pereira H.A."/>
            <person name="Rossi A."/>
            <person name="Sena J.A."/>
            <person name="Silva C."/>
            <person name="de Souza R.F."/>
            <person name="Spinola L.A."/>
            <person name="Takita M.A."/>
            <person name="Tamura R.E."/>
            <person name="Teixeira E.C."/>
            <person name="Tezza R.I."/>
            <person name="Trindade dos Santos M."/>
            <person name="Truffi D."/>
            <person name="Tsai S.M."/>
            <person name="White F.F."/>
            <person name="Setubal J.C."/>
            <person name="Kitajima J.P."/>
        </authorList>
    </citation>
    <scope>NUCLEOTIDE SEQUENCE [LARGE SCALE GENOMIC DNA]</scope>
    <source>
        <strain evidence="2 3">306</strain>
    </source>
</reference>
<dbReference type="KEGG" id="xac:XAC2244"/>
<organism evidence="2 3">
    <name type="scientific">Xanthomonas axonopodis pv. citri (strain 306)</name>
    <dbReference type="NCBI Taxonomy" id="190486"/>
    <lineage>
        <taxon>Bacteria</taxon>
        <taxon>Pseudomonadati</taxon>
        <taxon>Pseudomonadota</taxon>
        <taxon>Gammaproteobacteria</taxon>
        <taxon>Lysobacterales</taxon>
        <taxon>Lysobacteraceae</taxon>
        <taxon>Xanthomonas</taxon>
    </lineage>
</organism>
<accession>A0AAI7ZFR1</accession>
<evidence type="ECO:0000313" key="3">
    <source>
        <dbReference type="Proteomes" id="UP000000576"/>
    </source>
</evidence>
<sequence length="235" mass="24632">MAIVGGSFGSRFFFLRASPYQGLPRQWTLPYTLPGLSSHLESSMTSSRTPPTTSDRDALPSARPPTPGQPLPDDEIPFKADVWRENGRVIGATFSGQISTTRFNGRVKTGGAEVNVERGNAFGSASTNGSSMDGRVGFRTGMENFELSASFAPGGELSGSGRVTVGDASFSFSNDSIGTEFKFASGASAALSRNADGAWNASWNSPTAGSFQTALSFGNSGGSWAINANFTLKIE</sequence>
<proteinExistence type="predicted"/>
<dbReference type="EMBL" id="AE008923">
    <property type="protein sequence ID" value="AAM37097.1"/>
    <property type="molecule type" value="Genomic_DNA"/>
</dbReference>
<dbReference type="Proteomes" id="UP000000576">
    <property type="component" value="Chromosome"/>
</dbReference>
<name>A0AAI7ZFR1_XANAC</name>
<gene>
    <name evidence="2" type="ordered locus">XAC2244</name>
</gene>
<protein>
    <submittedName>
        <fullName evidence="2">Uncharacterized protein</fullName>
    </submittedName>
</protein>
<evidence type="ECO:0000256" key="1">
    <source>
        <dbReference type="SAM" id="MobiDB-lite"/>
    </source>
</evidence>
<feature type="region of interest" description="Disordered" evidence="1">
    <location>
        <begin position="39"/>
        <end position="75"/>
    </location>
</feature>